<evidence type="ECO:0000256" key="1">
    <source>
        <dbReference type="PROSITE-ProRule" id="PRU00409"/>
    </source>
</evidence>
<dbReference type="Gene3D" id="3.30.470.20">
    <property type="entry name" value="ATP-grasp fold, B domain"/>
    <property type="match status" value="1"/>
</dbReference>
<keyword evidence="1" id="KW-0547">Nucleotide-binding</keyword>
<gene>
    <name evidence="3" type="ORF">SAMN06265795_104301</name>
</gene>
<name>A0A239G8Q1_9BURK</name>
<dbReference type="GO" id="GO:0046872">
    <property type="term" value="F:metal ion binding"/>
    <property type="evidence" value="ECO:0007669"/>
    <property type="project" value="InterPro"/>
</dbReference>
<dbReference type="Pfam" id="PF02655">
    <property type="entry name" value="ATP-grasp_3"/>
    <property type="match status" value="1"/>
</dbReference>
<dbReference type="InterPro" id="IPR011761">
    <property type="entry name" value="ATP-grasp"/>
</dbReference>
<sequence length="403" mass="45562">MASGEDFVVVGARRGLLIQVLLALHAYTDANCIAVCARGTRYLRLTHLCSGQLETDFDGAEDDRFVNAVNQLCEAMPNLVMLCSDCEGARLISRVRRRLNVRIAPTPDGSMLDRFDNKWRFYEFCRDHGLRVPESQLIESKEKLNFSAVAQKIGLPFIVKPLDQQASTGVHLIFNELDYRGRIVANDAYQYAPLVVQRFIKGVDVGLNLLSIQGQVQAIAIQQRIYPQNDEAKIIFIENDYLEQAAYTICKESGYEGVMNVDGRIEEHTGNVYLFESNPRYWRSHAASIWCGLNFVAESVTRLQPRPEPCVMTSGCADTFYHPLFRPMIWPYIAFGVGLRGHMSRLMMMDLCSLASQTRASLKNHMKKRVPPSSIMAEDDEHMSRLLKACRSHGKNAFDSDAH</sequence>
<evidence type="ECO:0000313" key="3">
    <source>
        <dbReference type="EMBL" id="SNS65519.1"/>
    </source>
</evidence>
<evidence type="ECO:0000313" key="4">
    <source>
        <dbReference type="Proteomes" id="UP000198284"/>
    </source>
</evidence>
<organism evidence="3 4">
    <name type="scientific">Noviherbaspirillum humi</name>
    <dbReference type="NCBI Taxonomy" id="1688639"/>
    <lineage>
        <taxon>Bacteria</taxon>
        <taxon>Pseudomonadati</taxon>
        <taxon>Pseudomonadota</taxon>
        <taxon>Betaproteobacteria</taxon>
        <taxon>Burkholderiales</taxon>
        <taxon>Oxalobacteraceae</taxon>
        <taxon>Noviherbaspirillum</taxon>
    </lineage>
</organism>
<dbReference type="Gene3D" id="3.30.1490.20">
    <property type="entry name" value="ATP-grasp fold, A domain"/>
    <property type="match status" value="1"/>
</dbReference>
<dbReference type="EMBL" id="FZOT01000004">
    <property type="protein sequence ID" value="SNS65519.1"/>
    <property type="molecule type" value="Genomic_DNA"/>
</dbReference>
<dbReference type="OrthoDB" id="5372487at2"/>
<dbReference type="AlphaFoldDB" id="A0A239G8Q1"/>
<dbReference type="InterPro" id="IPR013815">
    <property type="entry name" value="ATP_grasp_subdomain_1"/>
</dbReference>
<dbReference type="PROSITE" id="PS50975">
    <property type="entry name" value="ATP_GRASP"/>
    <property type="match status" value="1"/>
</dbReference>
<keyword evidence="4" id="KW-1185">Reference proteome</keyword>
<dbReference type="InterPro" id="IPR003806">
    <property type="entry name" value="ATP-grasp_PylC-type"/>
</dbReference>
<feature type="domain" description="ATP-grasp" evidence="2">
    <location>
        <begin position="122"/>
        <end position="304"/>
    </location>
</feature>
<evidence type="ECO:0000259" key="2">
    <source>
        <dbReference type="PROSITE" id="PS50975"/>
    </source>
</evidence>
<dbReference type="Proteomes" id="UP000198284">
    <property type="component" value="Unassembled WGS sequence"/>
</dbReference>
<keyword evidence="1" id="KW-0067">ATP-binding</keyword>
<reference evidence="3 4" key="1">
    <citation type="submission" date="2017-06" db="EMBL/GenBank/DDBJ databases">
        <authorList>
            <person name="Kim H.J."/>
            <person name="Triplett B.A."/>
        </authorList>
    </citation>
    <scope>NUCLEOTIDE SEQUENCE [LARGE SCALE GENOMIC DNA]</scope>
    <source>
        <strain evidence="3 4">U15</strain>
    </source>
</reference>
<proteinExistence type="predicted"/>
<dbReference type="GO" id="GO:0005524">
    <property type="term" value="F:ATP binding"/>
    <property type="evidence" value="ECO:0007669"/>
    <property type="project" value="UniProtKB-UniRule"/>
</dbReference>
<dbReference type="RefSeq" id="WP_089399124.1">
    <property type="nucleotide sequence ID" value="NZ_FZOT01000004.1"/>
</dbReference>
<dbReference type="SUPFAM" id="SSF56059">
    <property type="entry name" value="Glutathione synthetase ATP-binding domain-like"/>
    <property type="match status" value="1"/>
</dbReference>
<protein>
    <submittedName>
        <fullName evidence="3">ATP-grasp domain-containing protein</fullName>
    </submittedName>
</protein>
<accession>A0A239G8Q1</accession>